<evidence type="ECO:0000313" key="2">
    <source>
        <dbReference type="Proteomes" id="UP000007953"/>
    </source>
</evidence>
<organism evidence="1 2">
    <name type="scientific">Ralstonia solanacearum (strain Po82)</name>
    <dbReference type="NCBI Taxonomy" id="1031711"/>
    <lineage>
        <taxon>Bacteria</taxon>
        <taxon>Pseudomonadati</taxon>
        <taxon>Pseudomonadota</taxon>
        <taxon>Betaproteobacteria</taxon>
        <taxon>Burkholderiales</taxon>
        <taxon>Burkholderiaceae</taxon>
        <taxon>Ralstonia</taxon>
        <taxon>Ralstonia solanacearum species complex</taxon>
    </lineage>
</organism>
<sequence>MGRCLVTRCHSVLDACDGPIRLNRLNIVGRPSPYCGALLPCDFTAVNQTAPDIGRNTSTGAGF</sequence>
<accession>F6G0U3</accession>
<dbReference type="Proteomes" id="UP000007953">
    <property type="component" value="Chromosome"/>
</dbReference>
<dbReference type="PATRIC" id="fig|1031711.3.peg.1666"/>
<dbReference type="EMBL" id="CP002819">
    <property type="protein sequence ID" value="AEG69012.1"/>
    <property type="molecule type" value="Genomic_DNA"/>
</dbReference>
<proteinExistence type="predicted"/>
<dbReference type="HOGENOM" id="CLU_2882742_0_0_4"/>
<gene>
    <name evidence="1" type="ordered locus">RSPO_c01712</name>
</gene>
<name>F6G0U3_RALS8</name>
<dbReference type="KEGG" id="rsn:RSPO_c01712"/>
<dbReference type="AlphaFoldDB" id="F6G0U3"/>
<evidence type="ECO:0000313" key="1">
    <source>
        <dbReference type="EMBL" id="AEG69012.1"/>
    </source>
</evidence>
<reference evidence="1 2" key="1">
    <citation type="journal article" date="2011" name="J. Bacteriol.">
        <title>Complete genome sequence of the plant pathogen Ralstonia solanacearum strain Po82.</title>
        <authorList>
            <person name="Xu J."/>
            <person name="Zheng H.J."/>
            <person name="Liu L."/>
            <person name="Pan Z.C."/>
            <person name="Prior P."/>
            <person name="Tang B."/>
            <person name="Xu J.S."/>
            <person name="Zhang H."/>
            <person name="Tian Q."/>
            <person name="Zhang L.Q."/>
            <person name="Feng J."/>
        </authorList>
    </citation>
    <scope>NUCLEOTIDE SEQUENCE [LARGE SCALE GENOMIC DNA]</scope>
    <source>
        <strain evidence="1 2">Po82</strain>
    </source>
</reference>
<protein>
    <submittedName>
        <fullName evidence="1">Uncharacterized protein</fullName>
    </submittedName>
</protein>